<name>A0A518I2F2_9BACT</name>
<dbReference type="KEGG" id="snep:Enr13x_72040"/>
<dbReference type="Proteomes" id="UP000319004">
    <property type="component" value="Chromosome"/>
</dbReference>
<proteinExistence type="predicted"/>
<organism evidence="1 2">
    <name type="scientific">Stieleria neptunia</name>
    <dbReference type="NCBI Taxonomy" id="2527979"/>
    <lineage>
        <taxon>Bacteria</taxon>
        <taxon>Pseudomonadati</taxon>
        <taxon>Planctomycetota</taxon>
        <taxon>Planctomycetia</taxon>
        <taxon>Pirellulales</taxon>
        <taxon>Pirellulaceae</taxon>
        <taxon>Stieleria</taxon>
    </lineage>
</organism>
<gene>
    <name evidence="1" type="ORF">Enr13x_72040</name>
</gene>
<accession>A0A518I2F2</accession>
<evidence type="ECO:0000313" key="2">
    <source>
        <dbReference type="Proteomes" id="UP000319004"/>
    </source>
</evidence>
<sequence>MRLRHCLDRKVFWVSEKHVASDIRSYGRTAVVTASARWT</sequence>
<evidence type="ECO:0000313" key="1">
    <source>
        <dbReference type="EMBL" id="QDV47295.1"/>
    </source>
</evidence>
<protein>
    <submittedName>
        <fullName evidence="1">Uncharacterized protein</fullName>
    </submittedName>
</protein>
<dbReference type="AlphaFoldDB" id="A0A518I2F2"/>
<keyword evidence="2" id="KW-1185">Reference proteome</keyword>
<dbReference type="EMBL" id="CP037423">
    <property type="protein sequence ID" value="QDV47295.1"/>
    <property type="molecule type" value="Genomic_DNA"/>
</dbReference>
<reference evidence="1 2" key="1">
    <citation type="submission" date="2019-03" db="EMBL/GenBank/DDBJ databases">
        <title>Deep-cultivation of Planctomycetes and their phenomic and genomic characterization uncovers novel biology.</title>
        <authorList>
            <person name="Wiegand S."/>
            <person name="Jogler M."/>
            <person name="Boedeker C."/>
            <person name="Pinto D."/>
            <person name="Vollmers J."/>
            <person name="Rivas-Marin E."/>
            <person name="Kohn T."/>
            <person name="Peeters S.H."/>
            <person name="Heuer A."/>
            <person name="Rast P."/>
            <person name="Oberbeckmann S."/>
            <person name="Bunk B."/>
            <person name="Jeske O."/>
            <person name="Meyerdierks A."/>
            <person name="Storesund J.E."/>
            <person name="Kallscheuer N."/>
            <person name="Luecker S."/>
            <person name="Lage O.M."/>
            <person name="Pohl T."/>
            <person name="Merkel B.J."/>
            <person name="Hornburger P."/>
            <person name="Mueller R.-W."/>
            <person name="Bruemmer F."/>
            <person name="Labrenz M."/>
            <person name="Spormann A.M."/>
            <person name="Op den Camp H."/>
            <person name="Overmann J."/>
            <person name="Amann R."/>
            <person name="Jetten M.S.M."/>
            <person name="Mascher T."/>
            <person name="Medema M.H."/>
            <person name="Devos D.P."/>
            <person name="Kaster A.-K."/>
            <person name="Ovreas L."/>
            <person name="Rohde M."/>
            <person name="Galperin M.Y."/>
            <person name="Jogler C."/>
        </authorList>
    </citation>
    <scope>NUCLEOTIDE SEQUENCE [LARGE SCALE GENOMIC DNA]</scope>
    <source>
        <strain evidence="1 2">Enr13</strain>
    </source>
</reference>